<comment type="caution">
    <text evidence="1">The sequence shown here is derived from an EMBL/GenBank/DDBJ whole genome shotgun (WGS) entry which is preliminary data.</text>
</comment>
<protein>
    <submittedName>
        <fullName evidence="1">DUF1090 family protein</fullName>
    </submittedName>
</protein>
<reference evidence="1 2" key="1">
    <citation type="submission" date="2018-10" db="EMBL/GenBank/DDBJ databases">
        <title>Pseudomonas zhaodongensis NEAU-ST5-21(T) genome.</title>
        <authorList>
            <person name="Peng J."/>
            <person name="Liu Z.-P."/>
        </authorList>
    </citation>
    <scope>NUCLEOTIDE SEQUENCE [LARGE SCALE GENOMIC DNA]</scope>
    <source>
        <strain evidence="1 2">NEAU-ST5-21</strain>
    </source>
</reference>
<sequence length="126" mass="14263">MTLRRYTFAALITAGCIMQSVGAEQDQKNVCADSRQVIGEQIKEARLQGDKARRSTLEERLQQLNKQCRGVVPVQPNHLAIEKATRVADEREAQLREALGTGDQERIELSKRRLDHARQLLDAAKR</sequence>
<evidence type="ECO:0000313" key="1">
    <source>
        <dbReference type="EMBL" id="RMH91535.1"/>
    </source>
</evidence>
<evidence type="ECO:0000313" key="2">
    <source>
        <dbReference type="Proteomes" id="UP000269774"/>
    </source>
</evidence>
<dbReference type="InterPro" id="IPR009468">
    <property type="entry name" value="DUF1090"/>
</dbReference>
<dbReference type="EMBL" id="RFFM01000001">
    <property type="protein sequence ID" value="RMH91535.1"/>
    <property type="molecule type" value="Genomic_DNA"/>
</dbReference>
<organism evidence="1 2">
    <name type="scientific">Stutzerimonas zhaodongensis</name>
    <dbReference type="NCBI Taxonomy" id="1176257"/>
    <lineage>
        <taxon>Bacteria</taxon>
        <taxon>Pseudomonadati</taxon>
        <taxon>Pseudomonadota</taxon>
        <taxon>Gammaproteobacteria</taxon>
        <taxon>Pseudomonadales</taxon>
        <taxon>Pseudomonadaceae</taxon>
        <taxon>Stutzerimonas</taxon>
    </lineage>
</organism>
<proteinExistence type="predicted"/>
<accession>A0A3M2HTE3</accession>
<dbReference type="PROSITE" id="PS51257">
    <property type="entry name" value="PROKAR_LIPOPROTEIN"/>
    <property type="match status" value="1"/>
</dbReference>
<dbReference type="AlphaFoldDB" id="A0A3M2HTE3"/>
<gene>
    <name evidence="1" type="ORF">EA797_01945</name>
</gene>
<keyword evidence="2" id="KW-1185">Reference proteome</keyword>
<dbReference type="RefSeq" id="WP_122163508.1">
    <property type="nucleotide sequence ID" value="NZ_CP180504.1"/>
</dbReference>
<name>A0A3M2HTE3_9GAMM</name>
<dbReference type="Pfam" id="PF06476">
    <property type="entry name" value="DUF1090"/>
    <property type="match status" value="1"/>
</dbReference>
<dbReference type="Proteomes" id="UP000269774">
    <property type="component" value="Unassembled WGS sequence"/>
</dbReference>
<dbReference type="OrthoDB" id="6902240at2"/>